<dbReference type="CDD" id="cd01530">
    <property type="entry name" value="Cdc25"/>
    <property type="match status" value="1"/>
</dbReference>
<evidence type="ECO:0000256" key="6">
    <source>
        <dbReference type="ARBA" id="ARBA00023306"/>
    </source>
</evidence>
<dbReference type="PANTHER" id="PTHR10828">
    <property type="entry name" value="M-PHASE INDUCER PHOSPHATASE DUAL SPECIFICITY PHOSPHATASE CDC25"/>
    <property type="match status" value="1"/>
</dbReference>
<dbReference type="SMART" id="SM00450">
    <property type="entry name" value="RHOD"/>
    <property type="match status" value="1"/>
</dbReference>
<dbReference type="Gene3D" id="3.40.250.10">
    <property type="entry name" value="Rhodanese-like domain"/>
    <property type="match status" value="1"/>
</dbReference>
<evidence type="ECO:0000256" key="4">
    <source>
        <dbReference type="ARBA" id="ARBA00022801"/>
    </source>
</evidence>
<dbReference type="Pfam" id="PF00581">
    <property type="entry name" value="Rhodanese"/>
    <property type="match status" value="1"/>
</dbReference>
<dbReference type="GO" id="GO:0051301">
    <property type="term" value="P:cell division"/>
    <property type="evidence" value="ECO:0007669"/>
    <property type="project" value="UniProtKB-UniRule"/>
</dbReference>
<evidence type="ECO:0000256" key="9">
    <source>
        <dbReference type="SAM" id="MobiDB-lite"/>
    </source>
</evidence>
<keyword evidence="4 8" id="KW-0378">Hydrolase</keyword>
<dbReference type="GO" id="GO:0110032">
    <property type="term" value="P:positive regulation of G2/MI transition of meiotic cell cycle"/>
    <property type="evidence" value="ECO:0007669"/>
    <property type="project" value="TreeGrafter"/>
</dbReference>
<feature type="region of interest" description="Disordered" evidence="9">
    <location>
        <begin position="26"/>
        <end position="47"/>
    </location>
</feature>
<dbReference type="GO" id="GO:0005737">
    <property type="term" value="C:cytoplasm"/>
    <property type="evidence" value="ECO:0007669"/>
    <property type="project" value="TreeGrafter"/>
</dbReference>
<dbReference type="PANTHER" id="PTHR10828:SF17">
    <property type="entry name" value="PROTEIN-TYROSINE-PHOSPHATASE"/>
    <property type="match status" value="1"/>
</dbReference>
<evidence type="ECO:0000256" key="1">
    <source>
        <dbReference type="ARBA" id="ARBA00011065"/>
    </source>
</evidence>
<dbReference type="InterPro" id="IPR001763">
    <property type="entry name" value="Rhodanese-like_dom"/>
</dbReference>
<feature type="region of interest" description="Disordered" evidence="9">
    <location>
        <begin position="215"/>
        <end position="268"/>
    </location>
</feature>
<dbReference type="FunFam" id="3.40.250.10:FF:000021">
    <property type="entry name" value="M-phase inducer phosphatase cdc-25.2"/>
    <property type="match status" value="1"/>
</dbReference>
<dbReference type="PROSITE" id="PS50206">
    <property type="entry name" value="RHODANESE_3"/>
    <property type="match status" value="1"/>
</dbReference>
<evidence type="ECO:0000256" key="8">
    <source>
        <dbReference type="RuleBase" id="RU368028"/>
    </source>
</evidence>
<comment type="similarity">
    <text evidence="1 8">Belongs to the MPI phosphatase family.</text>
</comment>
<comment type="catalytic activity">
    <reaction evidence="7 8">
        <text>O-phospho-L-tyrosyl-[protein] + H2O = L-tyrosyl-[protein] + phosphate</text>
        <dbReference type="Rhea" id="RHEA:10684"/>
        <dbReference type="Rhea" id="RHEA-COMP:10136"/>
        <dbReference type="Rhea" id="RHEA-COMP:20101"/>
        <dbReference type="ChEBI" id="CHEBI:15377"/>
        <dbReference type="ChEBI" id="CHEBI:43474"/>
        <dbReference type="ChEBI" id="CHEBI:46858"/>
        <dbReference type="ChEBI" id="CHEBI:61978"/>
        <dbReference type="EC" id="3.1.3.48"/>
    </reaction>
</comment>
<accession>T2MGR7</accession>
<keyword evidence="6 8" id="KW-0131">Cell cycle</keyword>
<dbReference type="GO" id="GO:0010971">
    <property type="term" value="P:positive regulation of G2/M transition of mitotic cell cycle"/>
    <property type="evidence" value="ECO:0007669"/>
    <property type="project" value="TreeGrafter"/>
</dbReference>
<dbReference type="EMBL" id="HAAD01004885">
    <property type="protein sequence ID" value="CDG71117.1"/>
    <property type="molecule type" value="mRNA"/>
</dbReference>
<dbReference type="GO" id="GO:0004725">
    <property type="term" value="F:protein tyrosine phosphatase activity"/>
    <property type="evidence" value="ECO:0007669"/>
    <property type="project" value="UniProtKB-UniRule"/>
</dbReference>
<protein>
    <recommendedName>
        <fullName evidence="8">M-phase inducer phosphatase</fullName>
        <ecNumber evidence="8">3.1.3.48</ecNumber>
    </recommendedName>
</protein>
<organism evidence="11">
    <name type="scientific">Hydra vulgaris</name>
    <name type="common">Hydra</name>
    <name type="synonym">Hydra attenuata</name>
    <dbReference type="NCBI Taxonomy" id="6087"/>
    <lineage>
        <taxon>Eukaryota</taxon>
        <taxon>Metazoa</taxon>
        <taxon>Cnidaria</taxon>
        <taxon>Hydrozoa</taxon>
        <taxon>Hydroidolina</taxon>
        <taxon>Anthoathecata</taxon>
        <taxon>Aplanulata</taxon>
        <taxon>Hydridae</taxon>
        <taxon>Hydra</taxon>
    </lineage>
</organism>
<feature type="domain" description="Rhodanese" evidence="10">
    <location>
        <begin position="370"/>
        <end position="477"/>
    </location>
</feature>
<gene>
    <name evidence="11" type="primary">CDC25A</name>
</gene>
<evidence type="ECO:0000313" key="11">
    <source>
        <dbReference type="EMBL" id="CDG71117.1"/>
    </source>
</evidence>
<dbReference type="GO" id="GO:0000086">
    <property type="term" value="P:G2/M transition of mitotic cell cycle"/>
    <property type="evidence" value="ECO:0007669"/>
    <property type="project" value="TreeGrafter"/>
</dbReference>
<proteinExistence type="evidence at transcript level"/>
<reference evidence="11" key="1">
    <citation type="journal article" date="2013" name="Genome Biol. Evol.">
        <title>Punctuated emergences of genetic and phenotypic innovations in eumetazoan, bilaterian, euteleostome, and hominidae ancestors.</title>
        <authorList>
            <person name="Wenger Y."/>
            <person name="Galliot B."/>
        </authorList>
    </citation>
    <scope>NUCLEOTIDE SEQUENCE</scope>
    <source>
        <tissue evidence="11">Whole animals</tissue>
    </source>
</reference>
<evidence type="ECO:0000256" key="2">
    <source>
        <dbReference type="ARBA" id="ARBA00022618"/>
    </source>
</evidence>
<evidence type="ECO:0000256" key="7">
    <source>
        <dbReference type="ARBA" id="ARBA00051722"/>
    </source>
</evidence>
<feature type="compositionally biased region" description="Polar residues" evidence="9">
    <location>
        <begin position="225"/>
        <end position="235"/>
    </location>
</feature>
<dbReference type="InterPro" id="IPR000751">
    <property type="entry name" value="MPI_Phosphatase"/>
</dbReference>
<keyword evidence="2 8" id="KW-0132">Cell division</keyword>
<evidence type="ECO:0000256" key="5">
    <source>
        <dbReference type="ARBA" id="ARBA00022912"/>
    </source>
</evidence>
<dbReference type="SUPFAM" id="SSF52821">
    <property type="entry name" value="Rhodanese/Cell cycle control phosphatase"/>
    <property type="match status" value="1"/>
</dbReference>
<sequence length="520" mass="59631">MDERFANSPMTELSIDLELSSVSTPRRRLSLDYGTPTPKRAGSVTESVESGIMMDSPLLECPSFESPVMEIIRTRNNKLAACSSMRQRLMVRRSFSSPNTASNVLEPLTFNSSDSTFMPIEVAENIEENHSDLSLCEMSDEFPDLETDFEIRRRKASGRSNSAPPGTIGMFTDHYSSDDGFFDEISPEYLSSSPTNIPPTFIGLMDAPLVSNYANSEEDKENAPNFVQRNRTFQKPTGIPLNRNRSQSFSIKRDKPADGSSPVSRKKHRSWICRSNSLYETDPALTPLEKRLTDNKGPVRTLQRSQSFDTHSTKSPSVEITSLFDMDDKKMIGDRSREYSLPITKSKHLDLKGITPETLANMMDNVYQDVIDEYYIIDCRYPYEYDGGHIKGAINIYEKQETVRQFLKSPKIKNGKRIVLVFHCEFSSKRGPEMSRFLRNKDRDIHQHCYPNLYYPEMYILEGGYKEFFNQKKEYCTPESYQEMADPNFAQDLKKFSKRSKSWTEDKSGRKRTGLRMNLA</sequence>
<dbReference type="InterPro" id="IPR036873">
    <property type="entry name" value="Rhodanese-like_dom_sf"/>
</dbReference>
<dbReference type="AlphaFoldDB" id="T2MGR7"/>
<comment type="function">
    <text evidence="8">Tyrosine protein phosphatase which functions as a dosage-dependent inducer of mitotic progression.</text>
</comment>
<keyword evidence="3 8" id="KW-0498">Mitosis</keyword>
<name>T2MGR7_HYDVU</name>
<dbReference type="PRINTS" id="PR00716">
    <property type="entry name" value="MPIPHPHTASE"/>
</dbReference>
<evidence type="ECO:0000259" key="10">
    <source>
        <dbReference type="PROSITE" id="PS50206"/>
    </source>
</evidence>
<evidence type="ECO:0000256" key="3">
    <source>
        <dbReference type="ARBA" id="ARBA00022776"/>
    </source>
</evidence>
<dbReference type="EC" id="3.1.3.48" evidence="8"/>
<dbReference type="OrthoDB" id="9999371at2759"/>
<feature type="region of interest" description="Disordered" evidence="9">
    <location>
        <begin position="500"/>
        <end position="520"/>
    </location>
</feature>
<dbReference type="GO" id="GO:0005634">
    <property type="term" value="C:nucleus"/>
    <property type="evidence" value="ECO:0007669"/>
    <property type="project" value="TreeGrafter"/>
</dbReference>
<keyword evidence="5 8" id="KW-0904">Protein phosphatase</keyword>